<dbReference type="SUPFAM" id="SSF54980">
    <property type="entry name" value="EF-G C-terminal domain-like"/>
    <property type="match status" value="2"/>
</dbReference>
<dbReference type="Pfam" id="PF03764">
    <property type="entry name" value="EFG_IV"/>
    <property type="match status" value="1"/>
</dbReference>
<dbReference type="AlphaFoldDB" id="A0A9D1R0P2"/>
<dbReference type="Pfam" id="PF22042">
    <property type="entry name" value="EF-G_D2"/>
    <property type="match status" value="1"/>
</dbReference>
<evidence type="ECO:0000256" key="7">
    <source>
        <dbReference type="NCBIfam" id="TIGR00484"/>
    </source>
</evidence>
<dbReference type="PANTHER" id="PTHR43261">
    <property type="entry name" value="TRANSLATION ELONGATION FACTOR G-RELATED"/>
    <property type="match status" value="1"/>
</dbReference>
<dbReference type="FunFam" id="3.40.50.300:FF:000029">
    <property type="entry name" value="Elongation factor G"/>
    <property type="match status" value="1"/>
</dbReference>
<dbReference type="Gene3D" id="3.40.50.300">
    <property type="entry name" value="P-loop containing nucleotide triphosphate hydrolases"/>
    <property type="match status" value="1"/>
</dbReference>
<dbReference type="NCBIfam" id="TIGR00231">
    <property type="entry name" value="small_GTP"/>
    <property type="match status" value="1"/>
</dbReference>
<dbReference type="InterPro" id="IPR009022">
    <property type="entry name" value="EFG_III"/>
</dbReference>
<reference evidence="10" key="1">
    <citation type="journal article" date="2021" name="PeerJ">
        <title>Extensive microbial diversity within the chicken gut microbiome revealed by metagenomics and culture.</title>
        <authorList>
            <person name="Gilroy R."/>
            <person name="Ravi A."/>
            <person name="Getino M."/>
            <person name="Pursley I."/>
            <person name="Horton D.L."/>
            <person name="Alikhan N.F."/>
            <person name="Baker D."/>
            <person name="Gharbi K."/>
            <person name="Hall N."/>
            <person name="Watson M."/>
            <person name="Adriaenssens E.M."/>
            <person name="Foster-Nyarko E."/>
            <person name="Jarju S."/>
            <person name="Secka A."/>
            <person name="Antonio M."/>
            <person name="Oren A."/>
            <person name="Chaudhuri R.R."/>
            <person name="La Ragione R."/>
            <person name="Hildebrand F."/>
            <person name="Pallen M.J."/>
        </authorList>
    </citation>
    <scope>NUCLEOTIDE SEQUENCE</scope>
    <source>
        <strain evidence="10">ChiSxjej5B17-1746</strain>
    </source>
</reference>
<comment type="similarity">
    <text evidence="1">Belongs to the TRAFAC class translation factor GTPase superfamily. Classic translation factor GTPase family. EF-G/EF-2 subfamily.</text>
</comment>
<dbReference type="NCBIfam" id="TIGR00484">
    <property type="entry name" value="EF-G"/>
    <property type="match status" value="1"/>
</dbReference>
<organism evidence="10 11">
    <name type="scientific">Candidatus Bilophila faecipullorum</name>
    <dbReference type="NCBI Taxonomy" id="2838482"/>
    <lineage>
        <taxon>Bacteria</taxon>
        <taxon>Pseudomonadati</taxon>
        <taxon>Thermodesulfobacteriota</taxon>
        <taxon>Desulfovibrionia</taxon>
        <taxon>Desulfovibrionales</taxon>
        <taxon>Desulfovibrionaceae</taxon>
        <taxon>Bilophila</taxon>
    </lineage>
</organism>
<feature type="domain" description="Tr-type G" evidence="9">
    <location>
        <begin position="3"/>
        <end position="277"/>
    </location>
</feature>
<dbReference type="Gene3D" id="3.30.70.240">
    <property type="match status" value="1"/>
</dbReference>
<dbReference type="InterPro" id="IPR005517">
    <property type="entry name" value="Transl_elong_EFG/EF2_IV"/>
</dbReference>
<dbReference type="InterPro" id="IPR053905">
    <property type="entry name" value="EF-G-like_DII"/>
</dbReference>
<dbReference type="InterPro" id="IPR027417">
    <property type="entry name" value="P-loop_NTPase"/>
</dbReference>
<dbReference type="InterPro" id="IPR014721">
    <property type="entry name" value="Ribsml_uS5_D2-typ_fold_subgr"/>
</dbReference>
<evidence type="ECO:0000256" key="8">
    <source>
        <dbReference type="SAM" id="MobiDB-lite"/>
    </source>
</evidence>
<dbReference type="InterPro" id="IPR035649">
    <property type="entry name" value="EFG_V"/>
</dbReference>
<reference evidence="10" key="2">
    <citation type="submission" date="2021-04" db="EMBL/GenBank/DDBJ databases">
        <authorList>
            <person name="Gilroy R."/>
        </authorList>
    </citation>
    <scope>NUCLEOTIDE SEQUENCE</scope>
    <source>
        <strain evidence="10">ChiSxjej5B17-1746</strain>
    </source>
</reference>
<keyword evidence="4" id="KW-0648">Protein biosynthesis</keyword>
<gene>
    <name evidence="10" type="primary">fusA</name>
    <name evidence="10" type="ORF">H9874_08230</name>
</gene>
<dbReference type="CDD" id="cd04088">
    <property type="entry name" value="EFG_mtEFG_II"/>
    <property type="match status" value="1"/>
</dbReference>
<dbReference type="InterPro" id="IPR009000">
    <property type="entry name" value="Transl_B-barrel_sf"/>
</dbReference>
<dbReference type="CDD" id="cd03713">
    <property type="entry name" value="EFG_mtEFG_C"/>
    <property type="match status" value="1"/>
</dbReference>
<dbReference type="SMART" id="SM00838">
    <property type="entry name" value="EFG_C"/>
    <property type="match status" value="1"/>
</dbReference>
<dbReference type="PANTHER" id="PTHR43261:SF1">
    <property type="entry name" value="RIBOSOME-RELEASING FACTOR 2, MITOCHONDRIAL"/>
    <property type="match status" value="1"/>
</dbReference>
<dbReference type="Proteomes" id="UP000824264">
    <property type="component" value="Unassembled WGS sequence"/>
</dbReference>
<evidence type="ECO:0000256" key="1">
    <source>
        <dbReference type="ARBA" id="ARBA00005870"/>
    </source>
</evidence>
<dbReference type="GO" id="GO:0032790">
    <property type="term" value="P:ribosome disassembly"/>
    <property type="evidence" value="ECO:0007669"/>
    <property type="project" value="TreeGrafter"/>
</dbReference>
<feature type="region of interest" description="Disordered" evidence="8">
    <location>
        <begin position="273"/>
        <end position="293"/>
    </location>
</feature>
<dbReference type="GO" id="GO:0003746">
    <property type="term" value="F:translation elongation factor activity"/>
    <property type="evidence" value="ECO:0007669"/>
    <property type="project" value="UniProtKB-UniRule"/>
</dbReference>
<evidence type="ECO:0000256" key="4">
    <source>
        <dbReference type="ARBA" id="ARBA00022917"/>
    </source>
</evidence>
<dbReference type="EMBL" id="DXGI01000316">
    <property type="protein sequence ID" value="HIW79114.1"/>
    <property type="molecule type" value="Genomic_DNA"/>
</dbReference>
<dbReference type="Pfam" id="PF00009">
    <property type="entry name" value="GTP_EFTU"/>
    <property type="match status" value="1"/>
</dbReference>
<dbReference type="InterPro" id="IPR041095">
    <property type="entry name" value="EFG_II"/>
</dbReference>
<dbReference type="PROSITE" id="PS00301">
    <property type="entry name" value="G_TR_1"/>
    <property type="match status" value="1"/>
</dbReference>
<proteinExistence type="inferred from homology"/>
<dbReference type="CDD" id="cd01680">
    <property type="entry name" value="EFG_like_IV"/>
    <property type="match status" value="1"/>
</dbReference>
<dbReference type="Gene3D" id="3.30.230.10">
    <property type="match status" value="1"/>
</dbReference>
<evidence type="ECO:0000256" key="3">
    <source>
        <dbReference type="ARBA" id="ARBA00022768"/>
    </source>
</evidence>
<dbReference type="Gene3D" id="2.40.30.10">
    <property type="entry name" value="Translation factors"/>
    <property type="match status" value="1"/>
</dbReference>
<keyword evidence="2" id="KW-0547">Nucleotide-binding</keyword>
<comment type="function">
    <text evidence="6">Catalyzes the GTP-dependent ribosomal translocation step during translation elongation. During this step, the ribosome changes from the pre-translocational (PRE) to the post-translocational (POST) state as the newly formed A-site-bound peptidyl-tRNA and P-site-bound deacylated tRNA move to the P and E sites, respectively. Catalyzes the coordinated movement of the two tRNA molecules, the mRNA and conformational changes in the ribosome.</text>
</comment>
<dbReference type="CDD" id="cd16262">
    <property type="entry name" value="EFG_III"/>
    <property type="match status" value="1"/>
</dbReference>
<evidence type="ECO:0000256" key="6">
    <source>
        <dbReference type="ARBA" id="ARBA00024731"/>
    </source>
</evidence>
<accession>A0A9D1R0P2</accession>
<dbReference type="InterPro" id="IPR031157">
    <property type="entry name" value="G_TR_CS"/>
</dbReference>
<dbReference type="GO" id="GO:0005525">
    <property type="term" value="F:GTP binding"/>
    <property type="evidence" value="ECO:0007669"/>
    <property type="project" value="UniProtKB-UniRule"/>
</dbReference>
<dbReference type="SUPFAM" id="SSF50447">
    <property type="entry name" value="Translation proteins"/>
    <property type="match status" value="1"/>
</dbReference>
<dbReference type="CDD" id="cd01886">
    <property type="entry name" value="EF-G"/>
    <property type="match status" value="1"/>
</dbReference>
<dbReference type="FunFam" id="3.30.70.870:FF:000002">
    <property type="entry name" value="Translation elongation factor 2"/>
    <property type="match status" value="1"/>
</dbReference>
<dbReference type="Gene3D" id="3.30.70.870">
    <property type="entry name" value="Elongation Factor G (Translational Gtpase), domain 3"/>
    <property type="match status" value="1"/>
</dbReference>
<dbReference type="InterPro" id="IPR004540">
    <property type="entry name" value="Transl_elong_EFG/EF2"/>
</dbReference>
<dbReference type="SUPFAM" id="SSF52540">
    <property type="entry name" value="P-loop containing nucleoside triphosphate hydrolases"/>
    <property type="match status" value="1"/>
</dbReference>
<keyword evidence="3 10" id="KW-0251">Elongation factor</keyword>
<dbReference type="PRINTS" id="PR00315">
    <property type="entry name" value="ELONGATNFCT"/>
</dbReference>
<dbReference type="GO" id="GO:0003924">
    <property type="term" value="F:GTPase activity"/>
    <property type="evidence" value="ECO:0007669"/>
    <property type="project" value="InterPro"/>
</dbReference>
<dbReference type="SUPFAM" id="SSF54211">
    <property type="entry name" value="Ribosomal protein S5 domain 2-like"/>
    <property type="match status" value="1"/>
</dbReference>
<dbReference type="InterPro" id="IPR020568">
    <property type="entry name" value="Ribosomal_Su5_D2-typ_SF"/>
</dbReference>
<evidence type="ECO:0000313" key="10">
    <source>
        <dbReference type="EMBL" id="HIW79114.1"/>
    </source>
</evidence>
<evidence type="ECO:0000313" key="11">
    <source>
        <dbReference type="Proteomes" id="UP000824264"/>
    </source>
</evidence>
<dbReference type="SMART" id="SM00889">
    <property type="entry name" value="EFG_IV"/>
    <property type="match status" value="1"/>
</dbReference>
<dbReference type="InterPro" id="IPR035647">
    <property type="entry name" value="EFG_III/V"/>
</dbReference>
<dbReference type="InterPro" id="IPR000640">
    <property type="entry name" value="EFG_V-like"/>
</dbReference>
<comment type="caution">
    <text evidence="10">The sequence shown here is derived from an EMBL/GenBank/DDBJ whole genome shotgun (WGS) entry which is preliminary data.</text>
</comment>
<evidence type="ECO:0000256" key="5">
    <source>
        <dbReference type="ARBA" id="ARBA00023134"/>
    </source>
</evidence>
<dbReference type="InterPro" id="IPR000795">
    <property type="entry name" value="T_Tr_GTP-bd_dom"/>
</dbReference>
<sequence>MTQAVRNIGVIAHIDAGKTTLSERMLFYTRKIHRMGEVHDGTATMDYLPEEQERGITITSACTTCEWNGTAINIIDTPGHVDFTIEVERSLRVLDGAVGVFCAVGGVEPQSETVWRQSEHFGVPKLAFVNKMDRVGADFEAVLRSMQERLGANPLPLIIPVGAAESFSGVIDLISMDRLRFDEADQGRTWTRAPLEGAELEDAAPWRERLLERLAENDDLFFEQYLGGGYTEDDIRAAVRRATLARRVTPVLSGSALKNTGVQPLLDAVTAYLPSPEDRPPATAHNPEDSTDAAVPCDPALPFMGLVFKVMLDGGRKLALVRLYAGTLREGDLCRNVTRHVDERVSRLYRLHADRREQVDLASAGDIVAVIGLRSARTGDTVGAPGVKSLLESIEAYQPVISLAIEPRNADESKTLDEALDRFALEDPTLTVSVDEGSGHRIVSGMGELHLDVVLERIKREYKISPRVGQPQVIRRETPKRSASATGVFDRELGKETHVGEISLTISPRGRGEGNRIDFTVDISALPGAFVEAARQGVENALQSDPLTGYPLQDADVAITAMPRRDGATAAGYHMAAGIALRSALEEAGVTTLEPLMFVEISSPEANLGPAISLFGTRGGKVENILDHAGLKLVQGLAPLSKLFGFSTDLRSATQGRAGLMMKFERFDVI</sequence>
<dbReference type="Pfam" id="PF00679">
    <property type="entry name" value="EFG_C"/>
    <property type="match status" value="1"/>
</dbReference>
<dbReference type="PROSITE" id="PS51722">
    <property type="entry name" value="G_TR_2"/>
    <property type="match status" value="1"/>
</dbReference>
<name>A0A9D1R0P2_9BACT</name>
<dbReference type="Pfam" id="PF14492">
    <property type="entry name" value="EFG_III"/>
    <property type="match status" value="1"/>
</dbReference>
<keyword evidence="5" id="KW-0342">GTP-binding</keyword>
<evidence type="ECO:0000256" key="2">
    <source>
        <dbReference type="ARBA" id="ARBA00022741"/>
    </source>
</evidence>
<evidence type="ECO:0000259" key="9">
    <source>
        <dbReference type="PROSITE" id="PS51722"/>
    </source>
</evidence>
<protein>
    <recommendedName>
        <fullName evidence="7">Elongation factor G</fullName>
    </recommendedName>
</protein>
<dbReference type="InterPro" id="IPR005225">
    <property type="entry name" value="Small_GTP-bd"/>
</dbReference>